<dbReference type="InterPro" id="IPR036864">
    <property type="entry name" value="Zn2-C6_fun-type_DNA-bd_sf"/>
</dbReference>
<feature type="domain" description="Zn(2)-C6 fungal-type" evidence="9">
    <location>
        <begin position="77"/>
        <end position="111"/>
    </location>
</feature>
<sequence length="831" mass="92966">MPLPTQAPHISNLINNSYNQPGINQQRPPPQVNYNQSAFEQHPRQPNVLPYQQVMSSPAAAASEDSRSSKRVRVSRACDTCRRKKIRCDFDSMQGGQSCSTCMNSGWECTFNEVAKKRGPPKGYIDSLEDRLKKMERLLENIAQSGNASATAALKEGFGRSDSETSDAFHNDNDSQPSPVQSEQPLVHNVKAAESPQIKSPAKRPQSDSERNDCTPVPSNPEDILHSPASMIGTALENNKVCKYIGSSAGIHMLHPDGADKQEISFGTKKMFFQLDDKEHNGHLADRGAFVVRDQYDFEHARDLEAAQLEMQGALPPKDLIDVLVKTFFEHAMVNYPVISKKEFMDAFEGKTKPAPSRMLLNAIFCVACRHLNADHPVLKRYNLDPKRLFKLFTDRAAMAFTRQYFNPNVSTIQALLLVTTNPNYTPHGNPNWIWCGMAVRMAQDIGFHRCNGAFAVTPAQGDFAKRLWWTIYCNDRWTCAMWGRPLGISDADGDTEKPEVKTQEDETFVEYIKLSEIVGEVLRRLYSAKARSMAHGTKEVESVIEFLRGMLTEWRKNLPPRLNITEEELASMRARIDEPVTPDKAYAEKGPFMMYYLSVVILLNRPCINNGKHENEDESAQRCTEAAKSIIDVARFVCNDDIMHFGHTAALTVMQASFIHLYNAAKTTEEISAAALKYITIAMKRFESIWERWPGAPPVIDLVRKLQSSINKSIKKDTPSPPKNESKPVASNTENPEDAPPSNATADSSEPGMTPDQSNETPDENMFANWPIEQFVASLSDPAIGMVANPDTKQNTNIPFWGAPSGYDWQEWGNFLVESGTNNASTESIM</sequence>
<dbReference type="PANTHER" id="PTHR31313">
    <property type="entry name" value="TY1 ENHANCER ACTIVATOR"/>
    <property type="match status" value="1"/>
</dbReference>
<keyword evidence="2" id="KW-0479">Metal-binding</keyword>
<gene>
    <name evidence="10" type="ORF">INT43_007550</name>
</gene>
<keyword evidence="11" id="KW-1185">Reference proteome</keyword>
<evidence type="ECO:0000256" key="7">
    <source>
        <dbReference type="ARBA" id="ARBA00023242"/>
    </source>
</evidence>
<dbReference type="PROSITE" id="PS50048">
    <property type="entry name" value="ZN2_CY6_FUNGAL_2"/>
    <property type="match status" value="1"/>
</dbReference>
<dbReference type="OrthoDB" id="2123952at2759"/>
<evidence type="ECO:0000259" key="9">
    <source>
        <dbReference type="PROSITE" id="PS50048"/>
    </source>
</evidence>
<keyword evidence="4" id="KW-0805">Transcription regulation</keyword>
<dbReference type="GO" id="GO:0005634">
    <property type="term" value="C:nucleus"/>
    <property type="evidence" value="ECO:0007669"/>
    <property type="project" value="UniProtKB-SubCell"/>
</dbReference>
<dbReference type="GO" id="GO:0000981">
    <property type="term" value="F:DNA-binding transcription factor activity, RNA polymerase II-specific"/>
    <property type="evidence" value="ECO:0007669"/>
    <property type="project" value="InterPro"/>
</dbReference>
<dbReference type="PROSITE" id="PS00463">
    <property type="entry name" value="ZN2_CY6_FUNGAL_1"/>
    <property type="match status" value="1"/>
</dbReference>
<reference evidence="10" key="1">
    <citation type="submission" date="2020-12" db="EMBL/GenBank/DDBJ databases">
        <title>Metabolic potential, ecology and presence of endohyphal bacteria is reflected in genomic diversity of Mucoromycotina.</title>
        <authorList>
            <person name="Muszewska A."/>
            <person name="Okrasinska A."/>
            <person name="Steczkiewicz K."/>
            <person name="Drgas O."/>
            <person name="Orlowska M."/>
            <person name="Perlinska-Lenart U."/>
            <person name="Aleksandrzak-Piekarczyk T."/>
            <person name="Szatraj K."/>
            <person name="Zielenkiewicz U."/>
            <person name="Pilsyk S."/>
            <person name="Malc E."/>
            <person name="Mieczkowski P."/>
            <person name="Kruszewska J.S."/>
            <person name="Biernat P."/>
            <person name="Pawlowska J."/>
        </authorList>
    </citation>
    <scope>NUCLEOTIDE SEQUENCE</scope>
    <source>
        <strain evidence="10">WA0000067209</strain>
    </source>
</reference>
<evidence type="ECO:0000256" key="8">
    <source>
        <dbReference type="SAM" id="MobiDB-lite"/>
    </source>
</evidence>
<dbReference type="SMART" id="SM00066">
    <property type="entry name" value="GAL4"/>
    <property type="match status" value="1"/>
</dbReference>
<feature type="region of interest" description="Disordered" evidence="8">
    <location>
        <begin position="713"/>
        <end position="766"/>
    </location>
</feature>
<dbReference type="GO" id="GO:0006351">
    <property type="term" value="P:DNA-templated transcription"/>
    <property type="evidence" value="ECO:0007669"/>
    <property type="project" value="InterPro"/>
</dbReference>
<dbReference type="SUPFAM" id="SSF57701">
    <property type="entry name" value="Zn2/Cys6 DNA-binding domain"/>
    <property type="match status" value="1"/>
</dbReference>
<evidence type="ECO:0000256" key="5">
    <source>
        <dbReference type="ARBA" id="ARBA00023125"/>
    </source>
</evidence>
<keyword evidence="5" id="KW-0238">DNA-binding</keyword>
<protein>
    <recommendedName>
        <fullName evidence="9">Zn(2)-C6 fungal-type domain-containing protein</fullName>
    </recommendedName>
</protein>
<dbReference type="Pfam" id="PF00172">
    <property type="entry name" value="Zn_clus"/>
    <property type="match status" value="1"/>
</dbReference>
<dbReference type="Gene3D" id="4.10.240.10">
    <property type="entry name" value="Zn(2)-C6 fungal-type DNA-binding domain"/>
    <property type="match status" value="1"/>
</dbReference>
<dbReference type="Pfam" id="PF04082">
    <property type="entry name" value="Fungal_trans"/>
    <property type="match status" value="1"/>
</dbReference>
<dbReference type="InterPro" id="IPR007219">
    <property type="entry name" value="XnlR_reg_dom"/>
</dbReference>
<feature type="compositionally biased region" description="Basic and acidic residues" evidence="8">
    <location>
        <begin position="157"/>
        <end position="173"/>
    </location>
</feature>
<evidence type="ECO:0000256" key="1">
    <source>
        <dbReference type="ARBA" id="ARBA00004123"/>
    </source>
</evidence>
<dbReference type="EMBL" id="JAEPQZ010000009">
    <property type="protein sequence ID" value="KAG2176896.1"/>
    <property type="molecule type" value="Genomic_DNA"/>
</dbReference>
<dbReference type="Proteomes" id="UP000654370">
    <property type="component" value="Unassembled WGS sequence"/>
</dbReference>
<evidence type="ECO:0000313" key="11">
    <source>
        <dbReference type="Proteomes" id="UP000654370"/>
    </source>
</evidence>
<dbReference type="InterPro" id="IPR051615">
    <property type="entry name" value="Transcr_Regulatory_Elem"/>
</dbReference>
<evidence type="ECO:0000256" key="4">
    <source>
        <dbReference type="ARBA" id="ARBA00023015"/>
    </source>
</evidence>
<accession>A0A8H7PPG8</accession>
<feature type="region of interest" description="Disordered" evidence="8">
    <location>
        <begin position="157"/>
        <end position="227"/>
    </location>
</feature>
<feature type="compositionally biased region" description="Polar residues" evidence="8">
    <location>
        <begin position="174"/>
        <end position="184"/>
    </location>
</feature>
<keyword evidence="7" id="KW-0539">Nucleus</keyword>
<keyword evidence="6" id="KW-0804">Transcription</keyword>
<dbReference type="GO" id="GO:0003677">
    <property type="term" value="F:DNA binding"/>
    <property type="evidence" value="ECO:0007669"/>
    <property type="project" value="UniProtKB-KW"/>
</dbReference>
<dbReference type="AlphaFoldDB" id="A0A8H7PPG8"/>
<dbReference type="CDD" id="cd00067">
    <property type="entry name" value="GAL4"/>
    <property type="match status" value="1"/>
</dbReference>
<proteinExistence type="predicted"/>
<comment type="subcellular location">
    <subcellularLocation>
        <location evidence="1">Nucleus</location>
    </subcellularLocation>
</comment>
<keyword evidence="3" id="KW-0862">Zinc</keyword>
<dbReference type="GO" id="GO:0008270">
    <property type="term" value="F:zinc ion binding"/>
    <property type="evidence" value="ECO:0007669"/>
    <property type="project" value="InterPro"/>
</dbReference>
<evidence type="ECO:0000256" key="6">
    <source>
        <dbReference type="ARBA" id="ARBA00023163"/>
    </source>
</evidence>
<dbReference type="PANTHER" id="PTHR31313:SF81">
    <property type="entry name" value="TY1 ENHANCER ACTIVATOR"/>
    <property type="match status" value="1"/>
</dbReference>
<dbReference type="CDD" id="cd12148">
    <property type="entry name" value="fungal_TF_MHR"/>
    <property type="match status" value="1"/>
</dbReference>
<dbReference type="InterPro" id="IPR001138">
    <property type="entry name" value="Zn2Cys6_DnaBD"/>
</dbReference>
<name>A0A8H7PPG8_MORIS</name>
<evidence type="ECO:0000313" key="10">
    <source>
        <dbReference type="EMBL" id="KAG2176896.1"/>
    </source>
</evidence>
<evidence type="ECO:0000256" key="3">
    <source>
        <dbReference type="ARBA" id="ARBA00022833"/>
    </source>
</evidence>
<comment type="caution">
    <text evidence="10">The sequence shown here is derived from an EMBL/GenBank/DDBJ whole genome shotgun (WGS) entry which is preliminary data.</text>
</comment>
<evidence type="ECO:0000256" key="2">
    <source>
        <dbReference type="ARBA" id="ARBA00022723"/>
    </source>
</evidence>
<organism evidence="10 11">
    <name type="scientific">Mortierella isabellina</name>
    <name type="common">Filamentous fungus</name>
    <name type="synonym">Umbelopsis isabellina</name>
    <dbReference type="NCBI Taxonomy" id="91625"/>
    <lineage>
        <taxon>Eukaryota</taxon>
        <taxon>Fungi</taxon>
        <taxon>Fungi incertae sedis</taxon>
        <taxon>Mucoromycota</taxon>
        <taxon>Mucoromycotina</taxon>
        <taxon>Umbelopsidomycetes</taxon>
        <taxon>Umbelopsidales</taxon>
        <taxon>Umbelopsidaceae</taxon>
        <taxon>Umbelopsis</taxon>
    </lineage>
</organism>
<dbReference type="SMART" id="SM00906">
    <property type="entry name" value="Fungal_trans"/>
    <property type="match status" value="1"/>
</dbReference>
<feature type="region of interest" description="Disordered" evidence="8">
    <location>
        <begin position="15"/>
        <end position="35"/>
    </location>
</feature>